<dbReference type="EMBL" id="JANBOH010000618">
    <property type="protein sequence ID" value="KAJ1641811.1"/>
    <property type="molecule type" value="Genomic_DNA"/>
</dbReference>
<dbReference type="SUPFAM" id="SSF57716">
    <property type="entry name" value="Glucocorticoid receptor-like (DNA-binding domain)"/>
    <property type="match status" value="1"/>
</dbReference>
<organism evidence="9 10">
    <name type="scientific">Coemansia asiatica</name>
    <dbReference type="NCBI Taxonomy" id="1052880"/>
    <lineage>
        <taxon>Eukaryota</taxon>
        <taxon>Fungi</taxon>
        <taxon>Fungi incertae sedis</taxon>
        <taxon>Zoopagomycota</taxon>
        <taxon>Kickxellomycotina</taxon>
        <taxon>Kickxellomycetes</taxon>
        <taxon>Kickxellales</taxon>
        <taxon>Kickxellaceae</taxon>
        <taxon>Coemansia</taxon>
    </lineage>
</organism>
<dbReference type="InterPro" id="IPR013088">
    <property type="entry name" value="Znf_NHR/GATA"/>
</dbReference>
<dbReference type="Pfam" id="PF00320">
    <property type="entry name" value="GATA"/>
    <property type="match status" value="1"/>
</dbReference>
<gene>
    <name evidence="9" type="ORF">LPJ64_006269</name>
</gene>
<dbReference type="InterPro" id="IPR039355">
    <property type="entry name" value="Transcription_factor_GATA"/>
</dbReference>
<keyword evidence="4" id="KW-0862">Zinc</keyword>
<evidence type="ECO:0000313" key="9">
    <source>
        <dbReference type="EMBL" id="KAJ1641811.1"/>
    </source>
</evidence>
<reference evidence="9" key="1">
    <citation type="submission" date="2022-07" db="EMBL/GenBank/DDBJ databases">
        <title>Phylogenomic reconstructions and comparative analyses of Kickxellomycotina fungi.</title>
        <authorList>
            <person name="Reynolds N.K."/>
            <person name="Stajich J.E."/>
            <person name="Barry K."/>
            <person name="Grigoriev I.V."/>
            <person name="Crous P."/>
            <person name="Smith M.E."/>
        </authorList>
    </citation>
    <scope>NUCLEOTIDE SEQUENCE</scope>
    <source>
        <strain evidence="9">NBRC 105413</strain>
    </source>
</reference>
<feature type="compositionally biased region" description="Low complexity" evidence="7">
    <location>
        <begin position="101"/>
        <end position="139"/>
    </location>
</feature>
<dbReference type="GO" id="GO:0008270">
    <property type="term" value="F:zinc ion binding"/>
    <property type="evidence" value="ECO:0007669"/>
    <property type="project" value="UniProtKB-KW"/>
</dbReference>
<feature type="region of interest" description="Disordered" evidence="7">
    <location>
        <begin position="78"/>
        <end position="139"/>
    </location>
</feature>
<evidence type="ECO:0000313" key="10">
    <source>
        <dbReference type="Proteomes" id="UP001145021"/>
    </source>
</evidence>
<dbReference type="PROSITE" id="PS50114">
    <property type="entry name" value="GATA_ZN_FINGER_2"/>
    <property type="match status" value="1"/>
</dbReference>
<evidence type="ECO:0000256" key="5">
    <source>
        <dbReference type="ARBA" id="ARBA00023242"/>
    </source>
</evidence>
<keyword evidence="3 6" id="KW-0863">Zinc-finger</keyword>
<dbReference type="GO" id="GO:0005634">
    <property type="term" value="C:nucleus"/>
    <property type="evidence" value="ECO:0007669"/>
    <property type="project" value="UniProtKB-SubCell"/>
</dbReference>
<sequence length="139" mass="15800">TPSWRRHKLTGGIVCNACGLYYNLHGRDREFTTNSRGQTVVKRQPRGVSKRRKQEIIAQRQRQAAAATAAAAAQHTIVSQQQVSADADTHQMNLAEFSKPQSEQHQQQQYEHQQHQQQQSSDSNENQNSFNSGFSSFNY</sequence>
<name>A0A9W7XG30_9FUNG</name>
<protein>
    <recommendedName>
        <fullName evidence="8">GATA-type domain-containing protein</fullName>
    </recommendedName>
</protein>
<dbReference type="PANTHER" id="PTHR10071:SF281">
    <property type="entry name" value="BOX A-BINDING FACTOR-RELATED"/>
    <property type="match status" value="1"/>
</dbReference>
<dbReference type="GO" id="GO:0000122">
    <property type="term" value="P:negative regulation of transcription by RNA polymerase II"/>
    <property type="evidence" value="ECO:0007669"/>
    <property type="project" value="TreeGrafter"/>
</dbReference>
<feature type="non-terminal residue" evidence="9">
    <location>
        <position position="1"/>
    </location>
</feature>
<evidence type="ECO:0000256" key="2">
    <source>
        <dbReference type="ARBA" id="ARBA00022723"/>
    </source>
</evidence>
<dbReference type="Gene3D" id="3.30.50.10">
    <property type="entry name" value="Erythroid Transcription Factor GATA-1, subunit A"/>
    <property type="match status" value="1"/>
</dbReference>
<comment type="subcellular location">
    <subcellularLocation>
        <location evidence="1">Nucleus</location>
    </subcellularLocation>
</comment>
<feature type="domain" description="GATA-type" evidence="8">
    <location>
        <begin position="1"/>
        <end position="43"/>
    </location>
</feature>
<dbReference type="GO" id="GO:0045944">
    <property type="term" value="P:positive regulation of transcription by RNA polymerase II"/>
    <property type="evidence" value="ECO:0007669"/>
    <property type="project" value="TreeGrafter"/>
</dbReference>
<accession>A0A9W7XG30</accession>
<evidence type="ECO:0000256" key="6">
    <source>
        <dbReference type="PROSITE-ProRule" id="PRU00094"/>
    </source>
</evidence>
<feature type="region of interest" description="Disordered" evidence="7">
    <location>
        <begin position="35"/>
        <end position="60"/>
    </location>
</feature>
<dbReference type="GO" id="GO:0000978">
    <property type="term" value="F:RNA polymerase II cis-regulatory region sequence-specific DNA binding"/>
    <property type="evidence" value="ECO:0007669"/>
    <property type="project" value="TreeGrafter"/>
</dbReference>
<evidence type="ECO:0000256" key="1">
    <source>
        <dbReference type="ARBA" id="ARBA00004123"/>
    </source>
</evidence>
<dbReference type="AlphaFoldDB" id="A0A9W7XG30"/>
<dbReference type="InterPro" id="IPR000679">
    <property type="entry name" value="Znf_GATA"/>
</dbReference>
<keyword evidence="2" id="KW-0479">Metal-binding</keyword>
<dbReference type="Proteomes" id="UP001145021">
    <property type="component" value="Unassembled WGS sequence"/>
</dbReference>
<evidence type="ECO:0000256" key="4">
    <source>
        <dbReference type="ARBA" id="ARBA00022833"/>
    </source>
</evidence>
<feature type="compositionally biased region" description="Basic residues" evidence="7">
    <location>
        <begin position="43"/>
        <end position="53"/>
    </location>
</feature>
<evidence type="ECO:0000256" key="3">
    <source>
        <dbReference type="ARBA" id="ARBA00022771"/>
    </source>
</evidence>
<dbReference type="PANTHER" id="PTHR10071">
    <property type="entry name" value="TRANSCRIPTION FACTOR GATA FAMILY MEMBER"/>
    <property type="match status" value="1"/>
</dbReference>
<dbReference type="CDD" id="cd00202">
    <property type="entry name" value="ZnF_GATA"/>
    <property type="match status" value="1"/>
</dbReference>
<evidence type="ECO:0000256" key="7">
    <source>
        <dbReference type="SAM" id="MobiDB-lite"/>
    </source>
</evidence>
<keyword evidence="5" id="KW-0539">Nucleus</keyword>
<comment type="caution">
    <text evidence="9">The sequence shown here is derived from an EMBL/GenBank/DDBJ whole genome shotgun (WGS) entry which is preliminary data.</text>
</comment>
<dbReference type="GO" id="GO:0000981">
    <property type="term" value="F:DNA-binding transcription factor activity, RNA polymerase II-specific"/>
    <property type="evidence" value="ECO:0007669"/>
    <property type="project" value="TreeGrafter"/>
</dbReference>
<keyword evidence="10" id="KW-1185">Reference proteome</keyword>
<proteinExistence type="predicted"/>
<evidence type="ECO:0000259" key="8">
    <source>
        <dbReference type="PROSITE" id="PS50114"/>
    </source>
</evidence>